<protein>
    <recommendedName>
        <fullName evidence="5">PepSY domain-containing protein</fullName>
    </recommendedName>
</protein>
<dbReference type="STRING" id="1797110.A3841_13975"/>
<evidence type="ECO:0000256" key="2">
    <source>
        <dbReference type="SAM" id="SignalP"/>
    </source>
</evidence>
<feature type="signal peptide" evidence="2">
    <location>
        <begin position="1"/>
        <end position="20"/>
    </location>
</feature>
<dbReference type="Gene3D" id="3.10.450.360">
    <property type="match status" value="1"/>
</dbReference>
<keyword evidence="4" id="KW-1185">Reference proteome</keyword>
<keyword evidence="2" id="KW-0732">Signal</keyword>
<accession>A0A1Q5PFJ9</accession>
<feature type="compositionally biased region" description="Low complexity" evidence="1">
    <location>
        <begin position="28"/>
        <end position="38"/>
    </location>
</feature>
<gene>
    <name evidence="3" type="ORF">A3841_13975</name>
</gene>
<comment type="caution">
    <text evidence="3">The sequence shown here is derived from an EMBL/GenBank/DDBJ whole genome shotgun (WGS) entry which is preliminary data.</text>
</comment>
<reference evidence="3 4" key="1">
    <citation type="submission" date="2016-03" db="EMBL/GenBank/DDBJ databases">
        <title>Genome sequence of Pontibacter sp. nov., of the family cytophagaceae, isolated from marine sediment of the Yellow Sea, China.</title>
        <authorList>
            <person name="Zhang G."/>
            <person name="Zhang R."/>
        </authorList>
    </citation>
    <scope>NUCLEOTIDE SEQUENCE [LARGE SCALE GENOMIC DNA]</scope>
    <source>
        <strain evidence="3 4">S10-8</strain>
    </source>
</reference>
<evidence type="ECO:0000313" key="4">
    <source>
        <dbReference type="Proteomes" id="UP000186551"/>
    </source>
</evidence>
<sequence>MKKISVLAFAFALVGFTAQAQEVATENAQQPAQQEQAQNGKQKVAPDELPDAVKKAITTGEEYQGLTLGETYKVQGAEEGAPATYEVQFVNGEEQPVVVRFDETGKKIES</sequence>
<evidence type="ECO:0008006" key="5">
    <source>
        <dbReference type="Google" id="ProtNLM"/>
    </source>
</evidence>
<dbReference type="OrthoDB" id="853999at2"/>
<dbReference type="AlphaFoldDB" id="A0A1Q5PFJ9"/>
<feature type="region of interest" description="Disordered" evidence="1">
    <location>
        <begin position="27"/>
        <end position="47"/>
    </location>
</feature>
<dbReference type="EMBL" id="LVWA01000004">
    <property type="protein sequence ID" value="OKL40941.1"/>
    <property type="molecule type" value="Genomic_DNA"/>
</dbReference>
<name>A0A1Q5PFJ9_9BACT</name>
<evidence type="ECO:0000313" key="3">
    <source>
        <dbReference type="EMBL" id="OKL40941.1"/>
    </source>
</evidence>
<proteinExistence type="predicted"/>
<feature type="chain" id="PRO_5010301295" description="PepSY domain-containing protein" evidence="2">
    <location>
        <begin position="21"/>
        <end position="110"/>
    </location>
</feature>
<dbReference type="Proteomes" id="UP000186551">
    <property type="component" value="Unassembled WGS sequence"/>
</dbReference>
<dbReference type="RefSeq" id="WP_073851559.1">
    <property type="nucleotide sequence ID" value="NZ_LVWA01000004.1"/>
</dbReference>
<organism evidence="3 4">
    <name type="scientific">Pontibacter flavimaris</name>
    <dbReference type="NCBI Taxonomy" id="1797110"/>
    <lineage>
        <taxon>Bacteria</taxon>
        <taxon>Pseudomonadati</taxon>
        <taxon>Bacteroidota</taxon>
        <taxon>Cytophagia</taxon>
        <taxon>Cytophagales</taxon>
        <taxon>Hymenobacteraceae</taxon>
        <taxon>Pontibacter</taxon>
    </lineage>
</organism>
<evidence type="ECO:0000256" key="1">
    <source>
        <dbReference type="SAM" id="MobiDB-lite"/>
    </source>
</evidence>